<dbReference type="GO" id="GO:0008483">
    <property type="term" value="F:transaminase activity"/>
    <property type="evidence" value="ECO:0007669"/>
    <property type="project" value="UniProtKB-KW"/>
</dbReference>
<dbReference type="PROSITE" id="PS00595">
    <property type="entry name" value="AA_TRANSFER_CLASS_5"/>
    <property type="match status" value="1"/>
</dbReference>
<proteinExistence type="inferred from homology"/>
<dbReference type="PANTHER" id="PTHR43586:SF4">
    <property type="entry name" value="ISOPENICILLIN N EPIMERASE"/>
    <property type="match status" value="1"/>
</dbReference>
<evidence type="ECO:0000259" key="5">
    <source>
        <dbReference type="Pfam" id="PF00266"/>
    </source>
</evidence>
<accession>A0ABS6CYI6</accession>
<evidence type="ECO:0000256" key="1">
    <source>
        <dbReference type="ARBA" id="ARBA00001933"/>
    </source>
</evidence>
<evidence type="ECO:0000256" key="4">
    <source>
        <dbReference type="ARBA" id="ARBA00022898"/>
    </source>
</evidence>
<dbReference type="InterPro" id="IPR000192">
    <property type="entry name" value="Aminotrans_V_dom"/>
</dbReference>
<dbReference type="InterPro" id="IPR010969">
    <property type="entry name" value="Cys_dSase-rel_unknwn_funct"/>
</dbReference>
<gene>
    <name evidence="6" type="ORF">HGO97_000930</name>
</gene>
<dbReference type="CDD" id="cd06453">
    <property type="entry name" value="SufS_like"/>
    <property type="match status" value="1"/>
</dbReference>
<dbReference type="Pfam" id="PF00266">
    <property type="entry name" value="Aminotran_5"/>
    <property type="match status" value="1"/>
</dbReference>
<dbReference type="InterPro" id="IPR010970">
    <property type="entry name" value="Cys_dSase_SufS"/>
</dbReference>
<keyword evidence="3" id="KW-0808">Transferase</keyword>
<evidence type="ECO:0000256" key="3">
    <source>
        <dbReference type="ARBA" id="ARBA00022679"/>
    </source>
</evidence>
<name>A0ABS6CYI6_9FIRM</name>
<feature type="domain" description="Aminotransferase class V" evidence="5">
    <location>
        <begin position="2"/>
        <end position="366"/>
    </location>
</feature>
<dbReference type="InterPro" id="IPR016454">
    <property type="entry name" value="Cysteine_dSase"/>
</dbReference>
<comment type="caution">
    <text evidence="6">The sequence shown here is derived from an EMBL/GenBank/DDBJ whole genome shotgun (WGS) entry which is preliminary data.</text>
</comment>
<comment type="similarity">
    <text evidence="2">Belongs to the class-V pyridoxal-phosphate-dependent aminotransferase family. Csd subfamily.</text>
</comment>
<keyword evidence="7" id="KW-1185">Reference proteome</keyword>
<protein>
    <submittedName>
        <fullName evidence="6">Aminotransferase class V-fold PLP-dependent enzyme</fullName>
    </submittedName>
</protein>
<dbReference type="EMBL" id="JABACJ020000001">
    <property type="protein sequence ID" value="MBU3874382.1"/>
    <property type="molecule type" value="Genomic_DNA"/>
</dbReference>
<dbReference type="PIRSF" id="PIRSF005572">
    <property type="entry name" value="NifS"/>
    <property type="match status" value="1"/>
</dbReference>
<keyword evidence="6" id="KW-0032">Aminotransferase</keyword>
<comment type="cofactor">
    <cofactor evidence="1">
        <name>pyridoxal 5'-phosphate</name>
        <dbReference type="ChEBI" id="CHEBI:597326"/>
    </cofactor>
</comment>
<evidence type="ECO:0000313" key="6">
    <source>
        <dbReference type="EMBL" id="MBU3874382.1"/>
    </source>
</evidence>
<dbReference type="RefSeq" id="WP_216238549.1">
    <property type="nucleotide sequence ID" value="NZ_JABACJ020000001.1"/>
</dbReference>
<dbReference type="Proteomes" id="UP000723714">
    <property type="component" value="Unassembled WGS sequence"/>
</dbReference>
<evidence type="ECO:0000313" key="7">
    <source>
        <dbReference type="Proteomes" id="UP000723714"/>
    </source>
</evidence>
<organism evidence="6 7">
    <name type="scientific">Faecalicatena faecalis</name>
    <dbReference type="NCBI Taxonomy" id="2726362"/>
    <lineage>
        <taxon>Bacteria</taxon>
        <taxon>Bacillati</taxon>
        <taxon>Bacillota</taxon>
        <taxon>Clostridia</taxon>
        <taxon>Lachnospirales</taxon>
        <taxon>Lachnospiraceae</taxon>
        <taxon>Faecalicatena</taxon>
    </lineage>
</organism>
<sequence length="378" mass="41055">MIYMDNAATTMQKPKEVAEAVVQAMNSLGNAGRGATEASLSASRVIFDTRERLSRLFHAENPKQIAFTANSTESLNIAIKGILNPGDHVVTTVLEHNSVLRPLFECREKGMELTILPCDCKGNISYEEMEKAIQENTRAIICTHGSNLTGNMIDLVRVGEIAKAHGLLFVVDASQTAGVFPIDVQQMQIDILCFTGHKGLLGPQGTGGLYVKEGVKVRPLLSGGSGVDTYNPHHPEEMPTALEAGTLNGHGIAGLNAALQYLERTGIDTIREKEASLMRQFYKGITQIDGVTVYGDFEAEKRCAIVTFNIGDYDSSEVSDELFMNYGISTRPGAHCAPLMHKSLGTEAQGAVRFSFSHFNTEEEVEFAIKAVRELAAD</sequence>
<dbReference type="NCBIfam" id="TIGR01977">
    <property type="entry name" value="am_tr_V_EF2568"/>
    <property type="match status" value="1"/>
</dbReference>
<evidence type="ECO:0000256" key="2">
    <source>
        <dbReference type="ARBA" id="ARBA00010447"/>
    </source>
</evidence>
<keyword evidence="4" id="KW-0663">Pyridoxal phosphate</keyword>
<dbReference type="InterPro" id="IPR020578">
    <property type="entry name" value="Aminotrans_V_PyrdxlP_BS"/>
</dbReference>
<reference evidence="6 7" key="1">
    <citation type="submission" date="2021-06" db="EMBL/GenBank/DDBJ databases">
        <title>Faecalicatena sp. nov. isolated from porcine feces.</title>
        <authorList>
            <person name="Oh B.S."/>
            <person name="Lee J.H."/>
        </authorList>
    </citation>
    <scope>NUCLEOTIDE SEQUENCE [LARGE SCALE GENOMIC DNA]</scope>
    <source>
        <strain evidence="6 7">AGMB00832</strain>
    </source>
</reference>
<dbReference type="PANTHER" id="PTHR43586">
    <property type="entry name" value="CYSTEINE DESULFURASE"/>
    <property type="match status" value="1"/>
</dbReference>